<protein>
    <recommendedName>
        <fullName evidence="7">Chaperone SurA</fullName>
    </recommendedName>
    <alternativeName>
        <fullName evidence="7">Peptidyl-prolyl cis-trans isomerase SurA</fullName>
        <shortName evidence="7">PPIase SurA</shortName>
        <ecNumber evidence="7">5.2.1.8</ecNumber>
    </alternativeName>
    <alternativeName>
        <fullName evidence="7">Rotamase SurA</fullName>
    </alternativeName>
</protein>
<dbReference type="Proteomes" id="UP000885832">
    <property type="component" value="Unassembled WGS sequence"/>
</dbReference>
<keyword evidence="3 7" id="KW-0574">Periplasm</keyword>
<dbReference type="Pfam" id="PF00639">
    <property type="entry name" value="Rotamase"/>
    <property type="match status" value="1"/>
</dbReference>
<dbReference type="InterPro" id="IPR050280">
    <property type="entry name" value="OMP_Chaperone_SurA"/>
</dbReference>
<name>A0A832N6M8_9GAMM</name>
<comment type="subcellular location">
    <subcellularLocation>
        <location evidence="7">Periplasm</location>
    </subcellularLocation>
    <text evidence="7">Is capable of associating with the outer membrane.</text>
</comment>
<dbReference type="InterPro" id="IPR027304">
    <property type="entry name" value="Trigger_fact/SurA_dom_sf"/>
</dbReference>
<dbReference type="HAMAP" id="MF_01183">
    <property type="entry name" value="Chaperone_SurA"/>
    <property type="match status" value="1"/>
</dbReference>
<dbReference type="PANTHER" id="PTHR47637:SF1">
    <property type="entry name" value="CHAPERONE SURA"/>
    <property type="match status" value="1"/>
</dbReference>
<dbReference type="GO" id="GO:0042277">
    <property type="term" value="F:peptide binding"/>
    <property type="evidence" value="ECO:0007669"/>
    <property type="project" value="InterPro"/>
</dbReference>
<evidence type="ECO:0000256" key="2">
    <source>
        <dbReference type="ARBA" id="ARBA00022737"/>
    </source>
</evidence>
<keyword evidence="4 7" id="KW-0697">Rotamase</keyword>
<evidence type="ECO:0000256" key="3">
    <source>
        <dbReference type="ARBA" id="ARBA00022764"/>
    </source>
</evidence>
<dbReference type="InterPro" id="IPR023034">
    <property type="entry name" value="PPIase_SurA"/>
</dbReference>
<dbReference type="Gene3D" id="1.10.4030.10">
    <property type="entry name" value="Porin chaperone SurA, peptide-binding domain"/>
    <property type="match status" value="1"/>
</dbReference>
<evidence type="ECO:0000256" key="6">
    <source>
        <dbReference type="ARBA" id="ARBA00023235"/>
    </source>
</evidence>
<dbReference type="SUPFAM" id="SSF109998">
    <property type="entry name" value="Triger factor/SurA peptide-binding domain-like"/>
    <property type="match status" value="1"/>
</dbReference>
<evidence type="ECO:0000256" key="4">
    <source>
        <dbReference type="ARBA" id="ARBA00023110"/>
    </source>
</evidence>
<accession>A0A832N6M8</accession>
<organism evidence="9">
    <name type="scientific">Candidatus Tenderia electrophaga</name>
    <dbReference type="NCBI Taxonomy" id="1748243"/>
    <lineage>
        <taxon>Bacteria</taxon>
        <taxon>Pseudomonadati</taxon>
        <taxon>Pseudomonadota</taxon>
        <taxon>Gammaproteobacteria</taxon>
        <taxon>Candidatus Tenderiales</taxon>
        <taxon>Candidatus Tenderiaceae</taxon>
        <taxon>Candidatus Tenderia</taxon>
    </lineage>
</organism>
<reference evidence="9" key="1">
    <citation type="journal article" date="2020" name="mSystems">
        <title>Genome- and Community-Level Interaction Insights into Carbon Utilization and Element Cycling Functions of Hydrothermarchaeota in Hydrothermal Sediment.</title>
        <authorList>
            <person name="Zhou Z."/>
            <person name="Liu Y."/>
            <person name="Xu W."/>
            <person name="Pan J."/>
            <person name="Luo Z.H."/>
            <person name="Li M."/>
        </authorList>
    </citation>
    <scope>NUCLEOTIDE SEQUENCE [LARGE SCALE GENOMIC DNA]</scope>
    <source>
        <strain evidence="9">HyVt-505</strain>
    </source>
</reference>
<dbReference type="SUPFAM" id="SSF54534">
    <property type="entry name" value="FKBP-like"/>
    <property type="match status" value="2"/>
</dbReference>
<comment type="catalytic activity">
    <reaction evidence="7">
        <text>[protein]-peptidylproline (omega=180) = [protein]-peptidylproline (omega=0)</text>
        <dbReference type="Rhea" id="RHEA:16237"/>
        <dbReference type="Rhea" id="RHEA-COMP:10747"/>
        <dbReference type="Rhea" id="RHEA-COMP:10748"/>
        <dbReference type="ChEBI" id="CHEBI:83833"/>
        <dbReference type="ChEBI" id="CHEBI:83834"/>
        <dbReference type="EC" id="5.2.1.8"/>
    </reaction>
</comment>
<dbReference type="Pfam" id="PF09312">
    <property type="entry name" value="SurA_N"/>
    <property type="match status" value="1"/>
</dbReference>
<comment type="caution">
    <text evidence="9">The sequence shown here is derived from an EMBL/GenBank/DDBJ whole genome shotgun (WGS) entry which is preliminary data.</text>
</comment>
<evidence type="ECO:0000259" key="8">
    <source>
        <dbReference type="PROSITE" id="PS50198"/>
    </source>
</evidence>
<keyword evidence="2 7" id="KW-0677">Repeat</keyword>
<feature type="chain" id="PRO_5033183309" description="Chaperone SurA" evidence="7">
    <location>
        <begin position="25"/>
        <end position="428"/>
    </location>
</feature>
<evidence type="ECO:0000256" key="1">
    <source>
        <dbReference type="ARBA" id="ARBA00022729"/>
    </source>
</evidence>
<dbReference type="Pfam" id="PF13616">
    <property type="entry name" value="Rotamase_3"/>
    <property type="match status" value="1"/>
</dbReference>
<dbReference type="InterPro" id="IPR000297">
    <property type="entry name" value="PPIase_PpiC"/>
</dbReference>
<evidence type="ECO:0000313" key="9">
    <source>
        <dbReference type="EMBL" id="HHJ80886.1"/>
    </source>
</evidence>
<dbReference type="EMBL" id="DRNF01000285">
    <property type="protein sequence ID" value="HHJ80886.1"/>
    <property type="molecule type" value="Genomic_DNA"/>
</dbReference>
<dbReference type="InterPro" id="IPR015391">
    <property type="entry name" value="SurA_N"/>
</dbReference>
<dbReference type="GO" id="GO:0030288">
    <property type="term" value="C:outer membrane-bounded periplasmic space"/>
    <property type="evidence" value="ECO:0007669"/>
    <property type="project" value="InterPro"/>
</dbReference>
<dbReference type="PROSITE" id="PS01096">
    <property type="entry name" value="PPIC_PPIASE_1"/>
    <property type="match status" value="1"/>
</dbReference>
<dbReference type="GO" id="GO:0043165">
    <property type="term" value="P:Gram-negative-bacterium-type cell outer membrane assembly"/>
    <property type="evidence" value="ECO:0007669"/>
    <property type="project" value="InterPro"/>
</dbReference>
<dbReference type="GO" id="GO:0051082">
    <property type="term" value="F:unfolded protein binding"/>
    <property type="evidence" value="ECO:0007669"/>
    <property type="project" value="UniProtKB-UniRule"/>
</dbReference>
<comment type="function">
    <text evidence="7">Chaperone involved in the correct folding and assembly of outer membrane proteins. Recognizes specific patterns of aromatic residues and the orientation of their side chains, which are found more frequently in integral outer membrane proteins. May act in both early periplasmic and late outer membrane-associated steps of protein maturation.</text>
</comment>
<keyword evidence="5 7" id="KW-0143">Chaperone</keyword>
<feature type="domain" description="PpiC" evidence="8">
    <location>
        <begin position="283"/>
        <end position="382"/>
    </location>
</feature>
<evidence type="ECO:0000256" key="5">
    <source>
        <dbReference type="ARBA" id="ARBA00023186"/>
    </source>
</evidence>
<dbReference type="InterPro" id="IPR046357">
    <property type="entry name" value="PPIase_dom_sf"/>
</dbReference>
<dbReference type="GO" id="GO:0003755">
    <property type="term" value="F:peptidyl-prolyl cis-trans isomerase activity"/>
    <property type="evidence" value="ECO:0007669"/>
    <property type="project" value="UniProtKB-UniRule"/>
</dbReference>
<feature type="signal peptide" evidence="7">
    <location>
        <begin position="1"/>
        <end position="24"/>
    </location>
</feature>
<evidence type="ECO:0000256" key="7">
    <source>
        <dbReference type="HAMAP-Rule" id="MF_01183"/>
    </source>
</evidence>
<sequence length="428" mass="48372" precursor="true">MIKQTFISGLIGLSLLLGSASLKAEPVQIDRIIAIVNKEAISESELQNELQSIKTQLKGQQMPPDNVLRDQVTERLIMKHLLQQLGSSNNIIVDDETLNQALNSIARQNNISLERLRAVLEGDGINFNAYRENIRHEILMQRLRQRHINNRINITETEVDQFLAQQKNQANSADEYRLGHILIGLPEAPSADDIDKAKQRGQEVLQLLADGEDFKQVAMAHSDGQNALAGGDLGWRKAGELPSLFAKTISVMQAGEVSPLIRSPSGFHIIKIIEQRGGERHMVSQTHARHILLKTNEVVSDEIAKARLLELKHRLENGDDFAALARANSDDKGSAAKGGDLSWSSPGQMVPAFEAMMKKLEPHVISEPFQTQFGWHIVEVLERRQYDDTDKYYRNQARKQLFERKAAEEEEIWLRRLRDEAYVELHPE</sequence>
<keyword evidence="1 7" id="KW-0732">Signal</keyword>
<dbReference type="GO" id="GO:0006457">
    <property type="term" value="P:protein folding"/>
    <property type="evidence" value="ECO:0007669"/>
    <property type="project" value="UniProtKB-UniRule"/>
</dbReference>
<dbReference type="Gene3D" id="3.10.50.40">
    <property type="match status" value="2"/>
</dbReference>
<proteinExistence type="inferred from homology"/>
<dbReference type="AlphaFoldDB" id="A0A832N6M8"/>
<dbReference type="GO" id="GO:0050821">
    <property type="term" value="P:protein stabilization"/>
    <property type="evidence" value="ECO:0007669"/>
    <property type="project" value="InterPro"/>
</dbReference>
<dbReference type="InterPro" id="IPR023058">
    <property type="entry name" value="PPIase_PpiC_CS"/>
</dbReference>
<gene>
    <name evidence="7" type="primary">surA</name>
    <name evidence="9" type="ORF">ENJ65_04555</name>
</gene>
<keyword evidence="6 7" id="KW-0413">Isomerase</keyword>
<dbReference type="EC" id="5.2.1.8" evidence="7"/>
<comment type="domain">
    <text evidence="7">The PPIase activity resides only in the second parvulin domain. The N-terminal region and the C-terminal tail are necessary and sufficient for the chaperone activity of SurA. The PPIase activity is dispensable for SurA to function as a chaperone. The N-terminal region and the C-terminal tail are also required for porin recognition.</text>
</comment>
<dbReference type="PROSITE" id="PS50198">
    <property type="entry name" value="PPIC_PPIASE_2"/>
    <property type="match status" value="2"/>
</dbReference>
<dbReference type="PANTHER" id="PTHR47637">
    <property type="entry name" value="CHAPERONE SURA"/>
    <property type="match status" value="1"/>
</dbReference>
<feature type="domain" description="PpiC" evidence="8">
    <location>
        <begin position="173"/>
        <end position="274"/>
    </location>
</feature>